<evidence type="ECO:0000256" key="5">
    <source>
        <dbReference type="ARBA" id="ARBA00023136"/>
    </source>
</evidence>
<evidence type="ECO:0000256" key="7">
    <source>
        <dbReference type="ARBA" id="ARBA00035112"/>
    </source>
</evidence>
<keyword evidence="6" id="KW-0325">Glycoprotein</keyword>
<sequence>PGTTAYTGYPNPTSDAAWSQLLEGCLKILPWEMERLGYTSLAMSDGSGYVASLGVYHELHCIKRIRKLIYKDYYYPNISDDELGHRIGHLDHCLEQIRQSAICHSDVSVIPFSWIEDNKTHAVAPTMQFGSLHRCANWDRLDGWAKARRVDLFDQSLLVRPDDLGKTPK</sequence>
<evidence type="ECO:0000256" key="1">
    <source>
        <dbReference type="ARBA" id="ARBA00004167"/>
    </source>
</evidence>
<evidence type="ECO:0000313" key="8">
    <source>
        <dbReference type="EMBL" id="KAK0631024.1"/>
    </source>
</evidence>
<dbReference type="GO" id="GO:0016020">
    <property type="term" value="C:membrane"/>
    <property type="evidence" value="ECO:0007669"/>
    <property type="project" value="UniProtKB-SubCell"/>
</dbReference>
<evidence type="ECO:0000256" key="3">
    <source>
        <dbReference type="ARBA" id="ARBA00022989"/>
    </source>
</evidence>
<dbReference type="PANTHER" id="PTHR33365">
    <property type="entry name" value="YALI0B05434P"/>
    <property type="match status" value="1"/>
</dbReference>
<dbReference type="PANTHER" id="PTHR33365:SF7">
    <property type="entry name" value="TAT PATHWAY SIGNAL SEQUENCE"/>
    <property type="match status" value="1"/>
</dbReference>
<protein>
    <submittedName>
        <fullName evidence="8">Uncharacterized protein</fullName>
    </submittedName>
</protein>
<keyword evidence="4" id="KW-0843">Virulence</keyword>
<dbReference type="InterPro" id="IPR021765">
    <property type="entry name" value="UstYa-like"/>
</dbReference>
<keyword evidence="5" id="KW-0472">Membrane</keyword>
<organism evidence="8 9">
    <name type="scientific">Bombardia bombarda</name>
    <dbReference type="NCBI Taxonomy" id="252184"/>
    <lineage>
        <taxon>Eukaryota</taxon>
        <taxon>Fungi</taxon>
        <taxon>Dikarya</taxon>
        <taxon>Ascomycota</taxon>
        <taxon>Pezizomycotina</taxon>
        <taxon>Sordariomycetes</taxon>
        <taxon>Sordariomycetidae</taxon>
        <taxon>Sordariales</taxon>
        <taxon>Lasiosphaeriaceae</taxon>
        <taxon>Bombardia</taxon>
    </lineage>
</organism>
<dbReference type="AlphaFoldDB" id="A0AA40CB19"/>
<name>A0AA40CB19_9PEZI</name>
<comment type="similarity">
    <text evidence="7">Belongs to the ustYa family.</text>
</comment>
<feature type="non-terminal residue" evidence="8">
    <location>
        <position position="169"/>
    </location>
</feature>
<dbReference type="EMBL" id="JAULSR010000002">
    <property type="protein sequence ID" value="KAK0631024.1"/>
    <property type="molecule type" value="Genomic_DNA"/>
</dbReference>
<dbReference type="Proteomes" id="UP001174934">
    <property type="component" value="Unassembled WGS sequence"/>
</dbReference>
<dbReference type="GO" id="GO:0043386">
    <property type="term" value="P:mycotoxin biosynthetic process"/>
    <property type="evidence" value="ECO:0007669"/>
    <property type="project" value="InterPro"/>
</dbReference>
<accession>A0AA40CB19</accession>
<evidence type="ECO:0000256" key="4">
    <source>
        <dbReference type="ARBA" id="ARBA00023026"/>
    </source>
</evidence>
<keyword evidence="3" id="KW-1133">Transmembrane helix</keyword>
<evidence type="ECO:0000256" key="2">
    <source>
        <dbReference type="ARBA" id="ARBA00022692"/>
    </source>
</evidence>
<comment type="caution">
    <text evidence="8">The sequence shown here is derived from an EMBL/GenBank/DDBJ whole genome shotgun (WGS) entry which is preliminary data.</text>
</comment>
<gene>
    <name evidence="8" type="ORF">B0T17DRAFT_491257</name>
</gene>
<evidence type="ECO:0000313" key="9">
    <source>
        <dbReference type="Proteomes" id="UP001174934"/>
    </source>
</evidence>
<reference evidence="8" key="1">
    <citation type="submission" date="2023-06" db="EMBL/GenBank/DDBJ databases">
        <title>Genome-scale phylogeny and comparative genomics of the fungal order Sordariales.</title>
        <authorList>
            <consortium name="Lawrence Berkeley National Laboratory"/>
            <person name="Hensen N."/>
            <person name="Bonometti L."/>
            <person name="Westerberg I."/>
            <person name="Brannstrom I.O."/>
            <person name="Guillou S."/>
            <person name="Cros-Aarteil S."/>
            <person name="Calhoun S."/>
            <person name="Haridas S."/>
            <person name="Kuo A."/>
            <person name="Mondo S."/>
            <person name="Pangilinan J."/>
            <person name="Riley R."/>
            <person name="LaButti K."/>
            <person name="Andreopoulos B."/>
            <person name="Lipzen A."/>
            <person name="Chen C."/>
            <person name="Yanf M."/>
            <person name="Daum C."/>
            <person name="Ng V."/>
            <person name="Clum A."/>
            <person name="Steindorff A."/>
            <person name="Ohm R."/>
            <person name="Martin F."/>
            <person name="Silar P."/>
            <person name="Natvig D."/>
            <person name="Lalanne C."/>
            <person name="Gautier V."/>
            <person name="Ament-velasquez S.L."/>
            <person name="Kruys A."/>
            <person name="Hutchinson M.I."/>
            <person name="Powell A.J."/>
            <person name="Barry K."/>
            <person name="Miller A.N."/>
            <person name="Grigoriev I.V."/>
            <person name="Debuchy R."/>
            <person name="Gladieux P."/>
            <person name="Thoren M.H."/>
            <person name="Johannesson H."/>
        </authorList>
    </citation>
    <scope>NUCLEOTIDE SEQUENCE</scope>
    <source>
        <strain evidence="8">SMH3391-2</strain>
    </source>
</reference>
<keyword evidence="9" id="KW-1185">Reference proteome</keyword>
<dbReference type="Pfam" id="PF11807">
    <property type="entry name" value="UstYa"/>
    <property type="match status" value="1"/>
</dbReference>
<proteinExistence type="inferred from homology"/>
<keyword evidence="2" id="KW-0812">Transmembrane</keyword>
<evidence type="ECO:0000256" key="6">
    <source>
        <dbReference type="ARBA" id="ARBA00023180"/>
    </source>
</evidence>
<comment type="subcellular location">
    <subcellularLocation>
        <location evidence="1">Membrane</location>
        <topology evidence="1">Single-pass membrane protein</topology>
    </subcellularLocation>
</comment>